<feature type="compositionally biased region" description="Basic and acidic residues" evidence="1">
    <location>
        <begin position="30"/>
        <end position="40"/>
    </location>
</feature>
<keyword evidence="3" id="KW-1185">Reference proteome</keyword>
<evidence type="ECO:0000313" key="2">
    <source>
        <dbReference type="EMBL" id="KAK6755426.1"/>
    </source>
</evidence>
<feature type="compositionally biased region" description="Polar residues" evidence="1">
    <location>
        <begin position="11"/>
        <end position="21"/>
    </location>
</feature>
<feature type="region of interest" description="Disordered" evidence="1">
    <location>
        <begin position="1"/>
        <end position="43"/>
    </location>
</feature>
<accession>A0ABR1E130</accession>
<evidence type="ECO:0000313" key="3">
    <source>
        <dbReference type="Proteomes" id="UP001303046"/>
    </source>
</evidence>
<name>A0ABR1E130_NECAM</name>
<protein>
    <submittedName>
        <fullName evidence="2">Uncharacterized protein</fullName>
    </submittedName>
</protein>
<proteinExistence type="predicted"/>
<evidence type="ECO:0000256" key="1">
    <source>
        <dbReference type="SAM" id="MobiDB-lite"/>
    </source>
</evidence>
<dbReference type="Proteomes" id="UP001303046">
    <property type="component" value="Unassembled WGS sequence"/>
</dbReference>
<sequence>MPKPVVETIEENNGNSGNTPVAQRRVQVQPERRSPGEPHMHSASIHSPTFLAVSEAKIGFECFFLILEESLVIRQQAVLLSFLARLFK</sequence>
<gene>
    <name evidence="2" type="primary">Necator_chrV.g18827</name>
    <name evidence="2" type="ORF">RB195_014036</name>
</gene>
<reference evidence="2 3" key="1">
    <citation type="submission" date="2023-08" db="EMBL/GenBank/DDBJ databases">
        <title>A Necator americanus chromosomal reference genome.</title>
        <authorList>
            <person name="Ilik V."/>
            <person name="Petrzelkova K.J."/>
            <person name="Pardy F."/>
            <person name="Fuh T."/>
            <person name="Niatou-Singa F.S."/>
            <person name="Gouil Q."/>
            <person name="Baker L."/>
            <person name="Ritchie M.E."/>
            <person name="Jex A.R."/>
            <person name="Gazzola D."/>
            <person name="Li H."/>
            <person name="Toshio Fujiwara R."/>
            <person name="Zhan B."/>
            <person name="Aroian R.V."/>
            <person name="Pafco B."/>
            <person name="Schwarz E.M."/>
        </authorList>
    </citation>
    <scope>NUCLEOTIDE SEQUENCE [LARGE SCALE GENOMIC DNA]</scope>
    <source>
        <strain evidence="2 3">Aroian</strain>
        <tissue evidence="2">Whole animal</tissue>
    </source>
</reference>
<dbReference type="EMBL" id="JAVFWL010000005">
    <property type="protein sequence ID" value="KAK6755426.1"/>
    <property type="molecule type" value="Genomic_DNA"/>
</dbReference>
<comment type="caution">
    <text evidence="2">The sequence shown here is derived from an EMBL/GenBank/DDBJ whole genome shotgun (WGS) entry which is preliminary data.</text>
</comment>
<organism evidence="2 3">
    <name type="scientific">Necator americanus</name>
    <name type="common">Human hookworm</name>
    <dbReference type="NCBI Taxonomy" id="51031"/>
    <lineage>
        <taxon>Eukaryota</taxon>
        <taxon>Metazoa</taxon>
        <taxon>Ecdysozoa</taxon>
        <taxon>Nematoda</taxon>
        <taxon>Chromadorea</taxon>
        <taxon>Rhabditida</taxon>
        <taxon>Rhabditina</taxon>
        <taxon>Rhabditomorpha</taxon>
        <taxon>Strongyloidea</taxon>
        <taxon>Ancylostomatidae</taxon>
        <taxon>Bunostominae</taxon>
        <taxon>Necator</taxon>
    </lineage>
</organism>